<name>N8YUH6_ACIBZ</name>
<reference evidence="3 4" key="1">
    <citation type="submission" date="2013-02" db="EMBL/GenBank/DDBJ databases">
        <title>The Genome Sequence of Acinetobacter bereziniae NIPH 3.</title>
        <authorList>
            <consortium name="The Broad Institute Genome Sequencing Platform"/>
            <consortium name="The Broad Institute Genome Sequencing Center for Infectious Disease"/>
            <person name="Cerqueira G."/>
            <person name="Feldgarden M."/>
            <person name="Courvalin P."/>
            <person name="Perichon B."/>
            <person name="Grillot-Courvalin C."/>
            <person name="Clermont D."/>
            <person name="Rocha E."/>
            <person name="Yoon E.-J."/>
            <person name="Nemec A."/>
            <person name="Walker B."/>
            <person name="Young S.K."/>
            <person name="Zeng Q."/>
            <person name="Gargeya S."/>
            <person name="Fitzgerald M."/>
            <person name="Haas B."/>
            <person name="Abouelleil A."/>
            <person name="Alvarado L."/>
            <person name="Arachchi H.M."/>
            <person name="Berlin A.M."/>
            <person name="Chapman S.B."/>
            <person name="Dewar J."/>
            <person name="Goldberg J."/>
            <person name="Griggs A."/>
            <person name="Gujja S."/>
            <person name="Hansen M."/>
            <person name="Howarth C."/>
            <person name="Imamovic A."/>
            <person name="Larimer J."/>
            <person name="McCowan C."/>
            <person name="Murphy C."/>
            <person name="Neiman D."/>
            <person name="Pearson M."/>
            <person name="Priest M."/>
            <person name="Roberts A."/>
            <person name="Saif S."/>
            <person name="Shea T."/>
            <person name="Sisk P."/>
            <person name="Sykes S."/>
            <person name="Wortman J."/>
            <person name="Nusbaum C."/>
            <person name="Birren B."/>
        </authorList>
    </citation>
    <scope>NUCLEOTIDE SEQUENCE [LARGE SCALE GENOMIC DNA]</scope>
    <source>
        <strain evidence="3 4">NIPH 3</strain>
    </source>
</reference>
<dbReference type="PROSITE" id="PS51257">
    <property type="entry name" value="PROKAR_LIPOPROTEIN"/>
    <property type="match status" value="1"/>
</dbReference>
<keyword evidence="2" id="KW-1133">Transmembrane helix</keyword>
<evidence type="ECO:0000256" key="1">
    <source>
        <dbReference type="SAM" id="MobiDB-lite"/>
    </source>
</evidence>
<keyword evidence="2" id="KW-0472">Membrane</keyword>
<protein>
    <recommendedName>
        <fullName evidence="5">Lipoprotein</fullName>
    </recommendedName>
</protein>
<accession>N8YUH6</accession>
<evidence type="ECO:0000256" key="2">
    <source>
        <dbReference type="SAM" id="Phobius"/>
    </source>
</evidence>
<dbReference type="AlphaFoldDB" id="N8YUH6"/>
<dbReference type="PATRIC" id="fig|1217651.3.peg.1132"/>
<comment type="caution">
    <text evidence="3">The sequence shown here is derived from an EMBL/GenBank/DDBJ whole genome shotgun (WGS) entry which is preliminary data.</text>
</comment>
<evidence type="ECO:0000313" key="3">
    <source>
        <dbReference type="EMBL" id="ENV22910.1"/>
    </source>
</evidence>
<dbReference type="EMBL" id="APPK01000024">
    <property type="protein sequence ID" value="ENV22910.1"/>
    <property type="molecule type" value="Genomic_DNA"/>
</dbReference>
<feature type="region of interest" description="Disordered" evidence="1">
    <location>
        <begin position="239"/>
        <end position="258"/>
    </location>
</feature>
<keyword evidence="2" id="KW-0812">Transmembrane</keyword>
<proteinExistence type="predicted"/>
<dbReference type="Proteomes" id="UP000013270">
    <property type="component" value="Unassembled WGS sequence"/>
</dbReference>
<evidence type="ECO:0008006" key="5">
    <source>
        <dbReference type="Google" id="ProtNLM"/>
    </source>
</evidence>
<feature type="compositionally biased region" description="Polar residues" evidence="1">
    <location>
        <begin position="247"/>
        <end position="258"/>
    </location>
</feature>
<organism evidence="3 4">
    <name type="scientific">Acinetobacter bereziniae NIPH 3</name>
    <dbReference type="NCBI Taxonomy" id="1217651"/>
    <lineage>
        <taxon>Bacteria</taxon>
        <taxon>Pseudomonadati</taxon>
        <taxon>Pseudomonadota</taxon>
        <taxon>Gammaproteobacteria</taxon>
        <taxon>Moraxellales</taxon>
        <taxon>Moraxellaceae</taxon>
        <taxon>Acinetobacter</taxon>
    </lineage>
</organism>
<gene>
    <name evidence="3" type="ORF">F963_01163</name>
</gene>
<evidence type="ECO:0000313" key="4">
    <source>
        <dbReference type="Proteomes" id="UP000013270"/>
    </source>
</evidence>
<feature type="transmembrane region" description="Helical" evidence="2">
    <location>
        <begin position="20"/>
        <end position="38"/>
    </location>
</feature>
<dbReference type="HOGENOM" id="CLU_1076156_0_0_6"/>
<sequence>MKISNQKNITQKITTQKVIVLILPMMLTGCFSITHQMLKKPAVNTENIVVSQSDDVLVGLAQRQQQYYFIGQHYILEIPKKQLNLESLQSGLNIKKMIINENQPLQVNVNIATQQQQGLNIILRYEKTDQTLSEKERQTLQQNGFSKTTIQPNWSKTFKSDFKFYKIGAQTQLNFQPYTGTLQKIPVQISFFKQKKSFDAVQALDNTFNMVLAGALDVVTLPFQILTVSVIREGIHQTAEQRKKSESQPAQKTLPQTQ</sequence>